<dbReference type="EMBL" id="JAIVFP010000001">
    <property type="protein sequence ID" value="MCI4681697.1"/>
    <property type="molecule type" value="Genomic_DNA"/>
</dbReference>
<reference evidence="4" key="1">
    <citation type="journal article" date="2022" name="ISME J.">
        <title>Identification of active gaseous-alkane degraders at natural gas seeps.</title>
        <authorList>
            <person name="Farhan Ul Haque M."/>
            <person name="Hernandez M."/>
            <person name="Crombie A.T."/>
            <person name="Murrell J.C."/>
        </authorList>
    </citation>
    <scope>NUCLEOTIDE SEQUENCE</scope>
    <source>
        <strain evidence="4">PC2</strain>
    </source>
</reference>
<gene>
    <name evidence="4" type="ORF">K2U94_02760</name>
</gene>
<dbReference type="PROSITE" id="PS51186">
    <property type="entry name" value="GNAT"/>
    <property type="match status" value="1"/>
</dbReference>
<evidence type="ECO:0000313" key="5">
    <source>
        <dbReference type="Proteomes" id="UP001139104"/>
    </source>
</evidence>
<organism evidence="4 5">
    <name type="scientific">Candidatus Rhodoblastus alkanivorans</name>
    <dbReference type="NCBI Taxonomy" id="2954117"/>
    <lineage>
        <taxon>Bacteria</taxon>
        <taxon>Pseudomonadati</taxon>
        <taxon>Pseudomonadota</taxon>
        <taxon>Alphaproteobacteria</taxon>
        <taxon>Hyphomicrobiales</taxon>
        <taxon>Rhodoblastaceae</taxon>
        <taxon>Rhodoblastus</taxon>
    </lineage>
</organism>
<dbReference type="PANTHER" id="PTHR43877">
    <property type="entry name" value="AMINOALKYLPHOSPHONATE N-ACETYLTRANSFERASE-RELATED-RELATED"/>
    <property type="match status" value="1"/>
</dbReference>
<dbReference type="InterPro" id="IPR050832">
    <property type="entry name" value="Bact_Acetyltransf"/>
</dbReference>
<dbReference type="InterPro" id="IPR000182">
    <property type="entry name" value="GNAT_dom"/>
</dbReference>
<name>A0ABS9Z4Y4_9HYPH</name>
<evidence type="ECO:0000256" key="2">
    <source>
        <dbReference type="ARBA" id="ARBA00023315"/>
    </source>
</evidence>
<dbReference type="SUPFAM" id="SSF55729">
    <property type="entry name" value="Acyl-CoA N-acyltransferases (Nat)"/>
    <property type="match status" value="1"/>
</dbReference>
<evidence type="ECO:0000259" key="3">
    <source>
        <dbReference type="PROSITE" id="PS51186"/>
    </source>
</evidence>
<feature type="domain" description="N-acetyltransferase" evidence="3">
    <location>
        <begin position="5"/>
        <end position="155"/>
    </location>
</feature>
<protein>
    <submittedName>
        <fullName evidence="4">GNAT family N-acetyltransferase</fullName>
    </submittedName>
</protein>
<dbReference type="Proteomes" id="UP001139104">
    <property type="component" value="Unassembled WGS sequence"/>
</dbReference>
<sequence length="155" mass="16842">MSGRWTFRPARAGDGKAAFEVTVWAIRAFGNDHYSPEQIDGWMGGRTADFYEALIANGRTTIAERDGAVVGFVDAEPGELTRLFVLPQEAGSGLGGRLLRVGIETARVGHCGPLRVEATLNAEGFYRRHGFRRIGPAEFSHGLGGPRIEVVLMEL</sequence>
<dbReference type="Gene3D" id="3.40.630.30">
    <property type="match status" value="1"/>
</dbReference>
<dbReference type="Pfam" id="PF13673">
    <property type="entry name" value="Acetyltransf_10"/>
    <property type="match status" value="1"/>
</dbReference>
<evidence type="ECO:0000256" key="1">
    <source>
        <dbReference type="ARBA" id="ARBA00022679"/>
    </source>
</evidence>
<keyword evidence="5" id="KW-1185">Reference proteome</keyword>
<proteinExistence type="predicted"/>
<dbReference type="CDD" id="cd04301">
    <property type="entry name" value="NAT_SF"/>
    <property type="match status" value="1"/>
</dbReference>
<comment type="caution">
    <text evidence="4">The sequence shown here is derived from an EMBL/GenBank/DDBJ whole genome shotgun (WGS) entry which is preliminary data.</text>
</comment>
<evidence type="ECO:0000313" key="4">
    <source>
        <dbReference type="EMBL" id="MCI4681697.1"/>
    </source>
</evidence>
<keyword evidence="2" id="KW-0012">Acyltransferase</keyword>
<accession>A0ABS9Z4Y4</accession>
<dbReference type="InterPro" id="IPR016181">
    <property type="entry name" value="Acyl_CoA_acyltransferase"/>
</dbReference>
<keyword evidence="1" id="KW-0808">Transferase</keyword>
<dbReference type="RefSeq" id="WP_243065746.1">
    <property type="nucleotide sequence ID" value="NZ_JAIVFK010000017.1"/>
</dbReference>